<keyword evidence="3" id="KW-1185">Reference proteome</keyword>
<organism evidence="2 3">
    <name type="scientific">Idiomarina seosinensis</name>
    <dbReference type="NCBI Taxonomy" id="281739"/>
    <lineage>
        <taxon>Bacteria</taxon>
        <taxon>Pseudomonadati</taxon>
        <taxon>Pseudomonadota</taxon>
        <taxon>Gammaproteobacteria</taxon>
        <taxon>Alteromonadales</taxon>
        <taxon>Idiomarinaceae</taxon>
        <taxon>Idiomarina</taxon>
    </lineage>
</organism>
<accession>A0A432Z6R7</accession>
<keyword evidence="1" id="KW-0472">Membrane</keyword>
<evidence type="ECO:0000256" key="1">
    <source>
        <dbReference type="SAM" id="Phobius"/>
    </source>
</evidence>
<feature type="transmembrane region" description="Helical" evidence="1">
    <location>
        <begin position="7"/>
        <end position="27"/>
    </location>
</feature>
<dbReference type="Proteomes" id="UP000287908">
    <property type="component" value="Unassembled WGS sequence"/>
</dbReference>
<dbReference type="EMBL" id="PIQF01000004">
    <property type="protein sequence ID" value="RUO73608.1"/>
    <property type="molecule type" value="Genomic_DNA"/>
</dbReference>
<proteinExistence type="predicted"/>
<gene>
    <name evidence="2" type="ORF">CWI81_11310</name>
</gene>
<comment type="caution">
    <text evidence="2">The sequence shown here is derived from an EMBL/GenBank/DDBJ whole genome shotgun (WGS) entry which is preliminary data.</text>
</comment>
<reference evidence="2 3" key="1">
    <citation type="journal article" date="2011" name="Front. Microbiol.">
        <title>Genomic signatures of strain selection and enhancement in Bacillus atrophaeus var. globigii, a historical biowarfare simulant.</title>
        <authorList>
            <person name="Gibbons H.S."/>
            <person name="Broomall S.M."/>
            <person name="McNew L.A."/>
            <person name="Daligault H."/>
            <person name="Chapman C."/>
            <person name="Bruce D."/>
            <person name="Karavis M."/>
            <person name="Krepps M."/>
            <person name="McGregor P.A."/>
            <person name="Hong C."/>
            <person name="Park K.H."/>
            <person name="Akmal A."/>
            <person name="Feldman A."/>
            <person name="Lin J.S."/>
            <person name="Chang W.E."/>
            <person name="Higgs B.W."/>
            <person name="Demirev P."/>
            <person name="Lindquist J."/>
            <person name="Liem A."/>
            <person name="Fochler E."/>
            <person name="Read T.D."/>
            <person name="Tapia R."/>
            <person name="Johnson S."/>
            <person name="Bishop-Lilly K.A."/>
            <person name="Detter C."/>
            <person name="Han C."/>
            <person name="Sozhamannan S."/>
            <person name="Rosenzweig C.N."/>
            <person name="Skowronski E.W."/>
        </authorList>
    </citation>
    <scope>NUCLEOTIDE SEQUENCE [LARGE SCALE GENOMIC DNA]</scope>
    <source>
        <strain evidence="2 3">CL-SP19</strain>
    </source>
</reference>
<dbReference type="AlphaFoldDB" id="A0A432Z6R7"/>
<keyword evidence="1" id="KW-1133">Transmembrane helix</keyword>
<sequence>MIISRNYASIIVLLMSVSVIIALTYFYTHLHKQQLAEQLSLQRQQLKRLASVQAASSALQPITPKAATPALEWLLAEWADQFSLQLTLQHDPASHASFRATIAGQPSELFQYLNSFIRFTRIYQPTPYTHQMLSLTRTNDNQGQLKWHFSQNSESAFIKPLTTLTHTDNHATCQTLPAFLTPVHRQNLPTYNNLRLIAVVRNRAKHDAAQAYFLNTEGHWLALQKGDWLQQPLSQIIAINNDNVLLQQWRQQSQCWLNHKVELNLKDVL</sequence>
<dbReference type="RefSeq" id="WP_126785411.1">
    <property type="nucleotide sequence ID" value="NZ_PIQF01000004.1"/>
</dbReference>
<protein>
    <submittedName>
        <fullName evidence="2">Uncharacterized protein</fullName>
    </submittedName>
</protein>
<evidence type="ECO:0000313" key="2">
    <source>
        <dbReference type="EMBL" id="RUO73608.1"/>
    </source>
</evidence>
<keyword evidence="1" id="KW-0812">Transmembrane</keyword>
<name>A0A432Z6R7_9GAMM</name>
<dbReference type="OrthoDB" id="6241343at2"/>
<evidence type="ECO:0000313" key="3">
    <source>
        <dbReference type="Proteomes" id="UP000287908"/>
    </source>
</evidence>